<evidence type="ECO:0000313" key="2">
    <source>
        <dbReference type="Proteomes" id="UP000016511"/>
    </source>
</evidence>
<dbReference type="Pfam" id="PF10842">
    <property type="entry name" value="DUF2642"/>
    <property type="match status" value="1"/>
</dbReference>
<dbReference type="AlphaFoldDB" id="U1X372"/>
<keyword evidence="2" id="KW-1185">Reference proteome</keyword>
<dbReference type="Proteomes" id="UP000016511">
    <property type="component" value="Unassembled WGS sequence"/>
</dbReference>
<organism evidence="1 2">
    <name type="scientific">Aneurinibacillus aneurinilyticus ATCC 12856</name>
    <dbReference type="NCBI Taxonomy" id="649747"/>
    <lineage>
        <taxon>Bacteria</taxon>
        <taxon>Bacillati</taxon>
        <taxon>Bacillota</taxon>
        <taxon>Bacilli</taxon>
        <taxon>Bacillales</taxon>
        <taxon>Paenibacillaceae</taxon>
        <taxon>Aneurinibacillus group</taxon>
        <taxon>Aneurinibacillus</taxon>
    </lineage>
</organism>
<reference evidence="1 2" key="1">
    <citation type="submission" date="2013-08" db="EMBL/GenBank/DDBJ databases">
        <authorList>
            <person name="Weinstock G."/>
            <person name="Sodergren E."/>
            <person name="Wylie T."/>
            <person name="Fulton L."/>
            <person name="Fulton R."/>
            <person name="Fronick C."/>
            <person name="O'Laughlin M."/>
            <person name="Godfrey J."/>
            <person name="Miner T."/>
            <person name="Herter B."/>
            <person name="Appelbaum E."/>
            <person name="Cordes M."/>
            <person name="Lek S."/>
            <person name="Wollam A."/>
            <person name="Pepin K.H."/>
            <person name="Palsikar V.B."/>
            <person name="Mitreva M."/>
            <person name="Wilson R.K."/>
        </authorList>
    </citation>
    <scope>NUCLEOTIDE SEQUENCE [LARGE SCALE GENOMIC DNA]</scope>
    <source>
        <strain evidence="1 2">ATCC 12856</strain>
    </source>
</reference>
<evidence type="ECO:0008006" key="3">
    <source>
        <dbReference type="Google" id="ProtNLM"/>
    </source>
</evidence>
<proteinExistence type="predicted"/>
<protein>
    <recommendedName>
        <fullName evidence="3">DUF2642 domain-containing protein</fullName>
    </recommendedName>
</protein>
<name>U1X372_ANEAE</name>
<sequence length="117" mass="13543">MSNTYNHYPAFNQVQHAPEEKNIIPQKESSFEEKVITDGDLISKEEVVVKEEAVSKSDTFAKRLLSLLYQKRGKTISVATPIKEIQGRLEEVFPDYIFVKSDEQHYHIRLEGIIYIS</sequence>
<dbReference type="PATRIC" id="fig|649747.3.peg.2261"/>
<dbReference type="InterPro" id="IPR020139">
    <property type="entry name" value="DUF2642"/>
</dbReference>
<dbReference type="EMBL" id="AWSJ01000156">
    <property type="protein sequence ID" value="ERI09425.1"/>
    <property type="molecule type" value="Genomic_DNA"/>
</dbReference>
<gene>
    <name evidence="1" type="ORF">HMPREF0083_02503</name>
</gene>
<comment type="caution">
    <text evidence="1">The sequence shown here is derived from an EMBL/GenBank/DDBJ whole genome shotgun (WGS) entry which is preliminary data.</text>
</comment>
<accession>U1X372</accession>
<evidence type="ECO:0000313" key="1">
    <source>
        <dbReference type="EMBL" id="ERI09425.1"/>
    </source>
</evidence>
<dbReference type="HOGENOM" id="CLU_2079851_0_0_9"/>